<dbReference type="AlphaFoldDB" id="A0A7S4EC52"/>
<evidence type="ECO:0008006" key="4">
    <source>
        <dbReference type="Google" id="ProtNLM"/>
    </source>
</evidence>
<dbReference type="Proteomes" id="UP000789595">
    <property type="component" value="Unassembled WGS sequence"/>
</dbReference>
<dbReference type="OrthoDB" id="1065058at2759"/>
<dbReference type="SUPFAM" id="SSF56784">
    <property type="entry name" value="HAD-like"/>
    <property type="match status" value="1"/>
</dbReference>
<keyword evidence="3" id="KW-1185">Reference proteome</keyword>
<dbReference type="InterPro" id="IPR010237">
    <property type="entry name" value="Pyr-5-nucltdase"/>
</dbReference>
<reference evidence="1" key="1">
    <citation type="submission" date="2021-01" db="EMBL/GenBank/DDBJ databases">
        <authorList>
            <person name="Corre E."/>
            <person name="Pelletier E."/>
            <person name="Niang G."/>
            <person name="Scheremetjew M."/>
            <person name="Finn R."/>
            <person name="Kale V."/>
            <person name="Holt S."/>
            <person name="Cochrane G."/>
            <person name="Meng A."/>
            <person name="Brown T."/>
            <person name="Cohen L."/>
        </authorList>
    </citation>
    <scope>NUCLEOTIDE SEQUENCE</scope>
    <source>
        <strain evidence="1">CCMP1756</strain>
    </source>
</reference>
<dbReference type="Gene3D" id="1.10.150.450">
    <property type="match status" value="1"/>
</dbReference>
<dbReference type="SFLD" id="SFLDS00003">
    <property type="entry name" value="Haloacid_Dehalogenase"/>
    <property type="match status" value="1"/>
</dbReference>
<dbReference type="EMBL" id="CAKKNE010000004">
    <property type="protein sequence ID" value="CAH0373383.1"/>
    <property type="molecule type" value="Genomic_DNA"/>
</dbReference>
<dbReference type="EMBL" id="HBIW01022683">
    <property type="protein sequence ID" value="CAE0704106.1"/>
    <property type="molecule type" value="Transcribed_RNA"/>
</dbReference>
<name>A0A7S4EC52_9STRA</name>
<dbReference type="Pfam" id="PF00702">
    <property type="entry name" value="Hydrolase"/>
    <property type="match status" value="1"/>
</dbReference>
<dbReference type="PANTHER" id="PTHR12725">
    <property type="entry name" value="HALOACID DEHALOGENASE-LIKE HYDROLASE"/>
    <property type="match status" value="1"/>
</dbReference>
<evidence type="ECO:0000313" key="1">
    <source>
        <dbReference type="EMBL" id="CAE0704106.1"/>
    </source>
</evidence>
<proteinExistence type="predicted"/>
<dbReference type="InterPro" id="IPR036412">
    <property type="entry name" value="HAD-like_sf"/>
</dbReference>
<dbReference type="InterPro" id="IPR023214">
    <property type="entry name" value="HAD_sf"/>
</dbReference>
<sequence length="235" mass="26326">MAADTPPDPKFIFFDCDDTLYRNDWKTGDRLTQKIAQYTESELGVDGAKAYELYKTHGTCLKGLLAEGLLPRDRIEEYLAAVHDVSLDEIHEDPAMRSIVAACRTKADRFVFTASISEHAKRCLERVGVDDLFTCIIDTRTCDLETKHSAQAFEKAMRAAGASDPLACMLIDDSVKNIRTAKTLGWTTVLIGKHERDTGNAFECPEADFHLNDVYELPSVMPHLFPSLKPPYPRP</sequence>
<reference evidence="2" key="2">
    <citation type="submission" date="2021-11" db="EMBL/GenBank/DDBJ databases">
        <authorList>
            <consortium name="Genoscope - CEA"/>
            <person name="William W."/>
        </authorList>
    </citation>
    <scope>NUCLEOTIDE SEQUENCE</scope>
</reference>
<evidence type="ECO:0000313" key="3">
    <source>
        <dbReference type="Proteomes" id="UP000789595"/>
    </source>
</evidence>
<gene>
    <name evidence="1" type="ORF">PCAL00307_LOCUS19554</name>
    <name evidence="2" type="ORF">PECAL_4P05740</name>
</gene>
<protein>
    <recommendedName>
        <fullName evidence="4">Pyrimidine 5'-nucleotidase</fullName>
    </recommendedName>
</protein>
<accession>A0A7S4EC52</accession>
<organism evidence="1">
    <name type="scientific">Pelagomonas calceolata</name>
    <dbReference type="NCBI Taxonomy" id="35677"/>
    <lineage>
        <taxon>Eukaryota</taxon>
        <taxon>Sar</taxon>
        <taxon>Stramenopiles</taxon>
        <taxon>Ochrophyta</taxon>
        <taxon>Pelagophyceae</taxon>
        <taxon>Pelagomonadales</taxon>
        <taxon>Pelagomonadaceae</taxon>
        <taxon>Pelagomonas</taxon>
    </lineage>
</organism>
<evidence type="ECO:0000313" key="2">
    <source>
        <dbReference type="EMBL" id="CAH0373383.1"/>
    </source>
</evidence>
<dbReference type="SFLD" id="SFLDG01132">
    <property type="entry name" value="C1.5.3:_5'-Nucleotidase_Like"/>
    <property type="match status" value="1"/>
</dbReference>
<dbReference type="SFLD" id="SFLDG01129">
    <property type="entry name" value="C1.5:_HAD__Beta-PGM__Phosphata"/>
    <property type="match status" value="1"/>
</dbReference>
<dbReference type="NCBIfam" id="TIGR01509">
    <property type="entry name" value="HAD-SF-IA-v3"/>
    <property type="match status" value="1"/>
</dbReference>
<dbReference type="PANTHER" id="PTHR12725:SF117">
    <property type="entry name" value="HALOACID DEHALOGENASE-LIKE HYDROLASE"/>
    <property type="match status" value="1"/>
</dbReference>
<dbReference type="Gene3D" id="3.40.50.1000">
    <property type="entry name" value="HAD superfamily/HAD-like"/>
    <property type="match status" value="1"/>
</dbReference>
<dbReference type="InterPro" id="IPR006439">
    <property type="entry name" value="HAD-SF_hydro_IA"/>
</dbReference>